<dbReference type="EMBL" id="AFDP01000003">
    <property type="protein sequence ID" value="EGG40727.1"/>
    <property type="molecule type" value="Genomic_DNA"/>
</dbReference>
<organism evidence="1 2">
    <name type="scientific">Streptococcus sanguinis SK1087</name>
    <dbReference type="NCBI Taxonomy" id="888824"/>
    <lineage>
        <taxon>Bacteria</taxon>
        <taxon>Bacillati</taxon>
        <taxon>Bacillota</taxon>
        <taxon>Bacilli</taxon>
        <taxon>Lactobacillales</taxon>
        <taxon>Streptococcaceae</taxon>
        <taxon>Streptococcus</taxon>
    </lineage>
</organism>
<proteinExistence type="predicted"/>
<protein>
    <submittedName>
        <fullName evidence="1">Uncharacterized protein</fullName>
    </submittedName>
</protein>
<evidence type="ECO:0000313" key="2">
    <source>
        <dbReference type="Proteomes" id="UP000003378"/>
    </source>
</evidence>
<dbReference type="AlphaFoldDB" id="F3SGR6"/>
<name>F3SGR6_STRSA</name>
<feature type="non-terminal residue" evidence="1">
    <location>
        <position position="84"/>
    </location>
</feature>
<evidence type="ECO:0000313" key="1">
    <source>
        <dbReference type="EMBL" id="EGG40727.1"/>
    </source>
</evidence>
<sequence length="84" mass="10565">MVRNKMKRINCRDIYKEETERFIKSLKRFREAWMSSHSNWNEELFQYADDDYYFYRFCVDRQENTTEQLLINIICRVMIEYEVA</sequence>
<comment type="caution">
    <text evidence="1">The sequence shown here is derived from an EMBL/GenBank/DDBJ whole genome shotgun (WGS) entry which is preliminary data.</text>
</comment>
<gene>
    <name evidence="1" type="ORF">HMPREF9397_0384</name>
</gene>
<accession>F3SGR6</accession>
<dbReference type="HOGENOM" id="CLU_2533065_0_0_9"/>
<reference evidence="1 2" key="1">
    <citation type="submission" date="2011-03" db="EMBL/GenBank/DDBJ databases">
        <authorList>
            <person name="Muzny D."/>
            <person name="Qin X."/>
            <person name="Deng J."/>
            <person name="Jiang H."/>
            <person name="Liu Y."/>
            <person name="Qu J."/>
            <person name="Song X.-Z."/>
            <person name="Zhang L."/>
            <person name="Thornton R."/>
            <person name="Coyle M."/>
            <person name="Francisco L."/>
            <person name="Jackson L."/>
            <person name="Javaid M."/>
            <person name="Korchina V."/>
            <person name="Kovar C."/>
            <person name="Mata R."/>
            <person name="Mathew T."/>
            <person name="Ngo R."/>
            <person name="Nguyen L."/>
            <person name="Nguyen N."/>
            <person name="Okwuonu G."/>
            <person name="Ongeri F."/>
            <person name="Pham C."/>
            <person name="Simmons D."/>
            <person name="Wilczek-Boney K."/>
            <person name="Hale W."/>
            <person name="Jakkamsetti A."/>
            <person name="Pham P."/>
            <person name="Ruth R."/>
            <person name="San Lucas F."/>
            <person name="Warren J."/>
            <person name="Zhang J."/>
            <person name="Zhao Z."/>
            <person name="Zhou C."/>
            <person name="Zhu D."/>
            <person name="Lee S."/>
            <person name="Bess C."/>
            <person name="Blankenburg K."/>
            <person name="Forbes L."/>
            <person name="Fu Q."/>
            <person name="Gubbala S."/>
            <person name="Hirani K."/>
            <person name="Jayaseelan J.C."/>
            <person name="Lara F."/>
            <person name="Munidasa M."/>
            <person name="Palculict T."/>
            <person name="Patil S."/>
            <person name="Pu L.-L."/>
            <person name="Saada N."/>
            <person name="Tang L."/>
            <person name="Weissenberger G."/>
            <person name="Zhu Y."/>
            <person name="Hemphill L."/>
            <person name="Shang Y."/>
            <person name="Youmans B."/>
            <person name="Ayvaz T."/>
            <person name="Ross M."/>
            <person name="Santibanez J."/>
            <person name="Aqrawi P."/>
            <person name="Gross S."/>
            <person name="Joshi V."/>
            <person name="Fowler G."/>
            <person name="Nazareth L."/>
            <person name="Reid J."/>
            <person name="Worley K."/>
            <person name="Petrosino J."/>
            <person name="Highlander S."/>
            <person name="Gibbs R."/>
        </authorList>
    </citation>
    <scope>NUCLEOTIDE SEQUENCE [LARGE SCALE GENOMIC DNA]</scope>
    <source>
        <strain evidence="1 2">SK1087</strain>
    </source>
</reference>
<dbReference type="Proteomes" id="UP000003378">
    <property type="component" value="Unassembled WGS sequence"/>
</dbReference>